<keyword evidence="1" id="KW-0472">Membrane</keyword>
<name>A0A0D6JUP6_9EURY</name>
<keyword evidence="3" id="KW-1185">Reference proteome</keyword>
<feature type="transmembrane region" description="Helical" evidence="1">
    <location>
        <begin position="20"/>
        <end position="41"/>
    </location>
</feature>
<keyword evidence="1" id="KW-1133">Transmembrane helix</keyword>
<accession>A0A0D6JUP6</accession>
<keyword evidence="1" id="KW-0812">Transmembrane</keyword>
<evidence type="ECO:0000313" key="2">
    <source>
        <dbReference type="EMBL" id="CQR52297.1"/>
    </source>
</evidence>
<sequence>MGTSERSYFKCWICRKKMLWTSVLSFTLLIVVLGLLAMTGIERGTASYVVLMMDFALAGVLLLTVGVVFWRCGYLSDALD</sequence>
<dbReference type="Proteomes" id="UP000198902">
    <property type="component" value="Unassembled WGS sequence"/>
</dbReference>
<organism evidence="2 3">
    <name type="scientific">Haloferax massiliensis</name>
    <dbReference type="NCBI Taxonomy" id="1476858"/>
    <lineage>
        <taxon>Archaea</taxon>
        <taxon>Methanobacteriati</taxon>
        <taxon>Methanobacteriota</taxon>
        <taxon>Stenosarchaea group</taxon>
        <taxon>Halobacteria</taxon>
        <taxon>Halobacteriales</taxon>
        <taxon>Haloferacaceae</taxon>
        <taxon>Haloferax</taxon>
    </lineage>
</organism>
<reference evidence="3" key="1">
    <citation type="submission" date="2015-03" db="EMBL/GenBank/DDBJ databases">
        <authorList>
            <person name="Urmite Genomes"/>
        </authorList>
    </citation>
    <scope>NUCLEOTIDE SEQUENCE [LARGE SCALE GENOMIC DNA]</scope>
    <source>
        <strain evidence="3">Arc-Hr</strain>
    </source>
</reference>
<dbReference type="RefSeq" id="WP_226908766.1">
    <property type="nucleotide sequence ID" value="NZ_CABLRR010000003.1"/>
</dbReference>
<gene>
    <name evidence="2" type="ORF">BN996_03082</name>
</gene>
<dbReference type="AlphaFoldDB" id="A0A0D6JUP6"/>
<proteinExistence type="predicted"/>
<evidence type="ECO:0000256" key="1">
    <source>
        <dbReference type="SAM" id="Phobius"/>
    </source>
</evidence>
<evidence type="ECO:0000313" key="3">
    <source>
        <dbReference type="Proteomes" id="UP000198902"/>
    </source>
</evidence>
<protein>
    <submittedName>
        <fullName evidence="2">Uncharacterized protein</fullName>
    </submittedName>
</protein>
<dbReference type="EMBL" id="CSTE01000003">
    <property type="protein sequence ID" value="CQR52297.1"/>
    <property type="molecule type" value="Genomic_DNA"/>
</dbReference>
<feature type="transmembrane region" description="Helical" evidence="1">
    <location>
        <begin position="47"/>
        <end position="70"/>
    </location>
</feature>